<protein>
    <recommendedName>
        <fullName evidence="1">DUF8212 domain-containing protein</fullName>
    </recommendedName>
</protein>
<proteinExistence type="predicted"/>
<evidence type="ECO:0000313" key="3">
    <source>
        <dbReference type="Proteomes" id="UP000627934"/>
    </source>
</evidence>
<reference evidence="2" key="2">
    <citation type="journal article" date="2018" name="DNA Res.">
        <title>Comparative genome and transcriptome analyses reveal adaptations to opportunistic infections in woody plant degrading pathogens of Botryosphaeriaceae.</title>
        <authorList>
            <person name="Yan J.Y."/>
            <person name="Zhao W.S."/>
            <person name="Chen Z."/>
            <person name="Xing Q.K."/>
            <person name="Zhang W."/>
            <person name="Chethana K.W.T."/>
            <person name="Xue M.F."/>
            <person name="Xu J.P."/>
            <person name="Phillips A.J.L."/>
            <person name="Wang Y."/>
            <person name="Liu J.H."/>
            <person name="Liu M."/>
            <person name="Zhou Y."/>
            <person name="Jayawardena R.S."/>
            <person name="Manawasinghe I.S."/>
            <person name="Huang J.B."/>
            <person name="Qiao G.H."/>
            <person name="Fu C.Y."/>
            <person name="Guo F.F."/>
            <person name="Dissanayake A.J."/>
            <person name="Peng Y.L."/>
            <person name="Hyde K.D."/>
            <person name="Li X.H."/>
        </authorList>
    </citation>
    <scope>NUCLEOTIDE SEQUENCE</scope>
    <source>
        <strain evidence="2">CSS-01s</strain>
    </source>
</reference>
<gene>
    <name evidence="2" type="ORF">BFW01_g10357</name>
</gene>
<dbReference type="EMBL" id="MDYX01000024">
    <property type="protein sequence ID" value="KAF9629154.1"/>
    <property type="molecule type" value="Genomic_DNA"/>
</dbReference>
<dbReference type="PANTHER" id="PTHR10622:SF10">
    <property type="entry name" value="HET DOMAIN-CONTAINING PROTEIN"/>
    <property type="match status" value="1"/>
</dbReference>
<feature type="domain" description="DUF8212" evidence="1">
    <location>
        <begin position="132"/>
        <end position="174"/>
    </location>
</feature>
<evidence type="ECO:0000259" key="1">
    <source>
        <dbReference type="Pfam" id="PF26640"/>
    </source>
</evidence>
<dbReference type="InterPro" id="IPR058525">
    <property type="entry name" value="DUF8212"/>
</dbReference>
<reference evidence="2" key="1">
    <citation type="submission" date="2016-08" db="EMBL/GenBank/DDBJ databases">
        <authorList>
            <person name="Yan J."/>
        </authorList>
    </citation>
    <scope>NUCLEOTIDE SEQUENCE</scope>
    <source>
        <strain evidence="2">CSS-01s</strain>
    </source>
</reference>
<name>A0A8H7MA62_9PEZI</name>
<accession>A0A8H7MA62</accession>
<sequence length="443" mass="50679">MYSYYASASVCYAYLEDVESGEDPNAQDSSFRKSLWFTRGWTLQELIAPPTVVFFAKDWVEIGTKASLADTVESITGIERKFFLGTPPFSASISKRMSWAARRETSRTEDRAYCIMGLFNVFMPIMYGERENAFLRLQQEILKKSTDHTIFAWDYETSNYSGMLATDPSQFRNGWKFEAIKWMDLVDLHPRQKSREEEFKRPRSNFELTNNGLRIWLPTKSDVKIAKTNTPVRRVALGCRDVSRPDEKCVTMYLVRWKGDQYMRVSPSVGLDGQRLSANIDKEVTLNEFFLIDRYPLDENVGANTQDIVPILTMEYRQLDGFAVADYFPENAWLPNEGLDSISLSFSDTNDSFGTLQLSNDATKDVIVMHVGFSDGKPWAALGVSHMSNFQAAAELHQAFPAKNHVPETDWIRRKLPGAQKDVMLSMRHFNGESIMKGKLRII</sequence>
<dbReference type="PANTHER" id="PTHR10622">
    <property type="entry name" value="HET DOMAIN-CONTAINING PROTEIN"/>
    <property type="match status" value="1"/>
</dbReference>
<dbReference type="AlphaFoldDB" id="A0A8H7MA62"/>
<organism evidence="2 3">
    <name type="scientific">Lasiodiplodia theobromae</name>
    <dbReference type="NCBI Taxonomy" id="45133"/>
    <lineage>
        <taxon>Eukaryota</taxon>
        <taxon>Fungi</taxon>
        <taxon>Dikarya</taxon>
        <taxon>Ascomycota</taxon>
        <taxon>Pezizomycotina</taxon>
        <taxon>Dothideomycetes</taxon>
        <taxon>Dothideomycetes incertae sedis</taxon>
        <taxon>Botryosphaeriales</taxon>
        <taxon>Botryosphaeriaceae</taxon>
        <taxon>Lasiodiplodia</taxon>
    </lineage>
</organism>
<dbReference type="Pfam" id="PF26640">
    <property type="entry name" value="DUF8212"/>
    <property type="match status" value="1"/>
</dbReference>
<comment type="caution">
    <text evidence="2">The sequence shown here is derived from an EMBL/GenBank/DDBJ whole genome shotgun (WGS) entry which is preliminary data.</text>
</comment>
<evidence type="ECO:0000313" key="2">
    <source>
        <dbReference type="EMBL" id="KAF9629154.1"/>
    </source>
</evidence>
<dbReference type="Proteomes" id="UP000627934">
    <property type="component" value="Unassembled WGS sequence"/>
</dbReference>